<comment type="caution">
    <text evidence="1">The sequence shown here is derived from an EMBL/GenBank/DDBJ whole genome shotgun (WGS) entry which is preliminary data.</text>
</comment>
<organism evidence="1 2">
    <name type="scientific">Actinomadura darangshiensis</name>
    <dbReference type="NCBI Taxonomy" id="705336"/>
    <lineage>
        <taxon>Bacteria</taxon>
        <taxon>Bacillati</taxon>
        <taxon>Actinomycetota</taxon>
        <taxon>Actinomycetes</taxon>
        <taxon>Streptosporangiales</taxon>
        <taxon>Thermomonosporaceae</taxon>
        <taxon>Actinomadura</taxon>
    </lineage>
</organism>
<dbReference type="OrthoDB" id="3473023at2"/>
<proteinExistence type="predicted"/>
<keyword evidence="2" id="KW-1185">Reference proteome</keyword>
<evidence type="ECO:0000313" key="1">
    <source>
        <dbReference type="EMBL" id="TDD90413.1"/>
    </source>
</evidence>
<dbReference type="EMBL" id="SMKY01000008">
    <property type="protein sequence ID" value="TDD90413.1"/>
    <property type="molecule type" value="Genomic_DNA"/>
</dbReference>
<dbReference type="AlphaFoldDB" id="A0A4R5BXK7"/>
<dbReference type="Proteomes" id="UP000295578">
    <property type="component" value="Unassembled WGS sequence"/>
</dbReference>
<accession>A0A4R5BXK7</accession>
<sequence>MSDPCLTEVGWTGSALRLAGRLKPNGAVPEIELLLRERDGDGLLRMPASVERGEGHVLFKAQVDVSCAVGGDPLPGGLWEAALSIGAPMERSVVPLGRDRAPGLDASPRRRFLPGSCTVIVYFGADGDLTIDVGGRSHVAGSVAADALSWDERREEIIVGGHLGLRELSAPVSATLILAERHSRHTYEVIAMLEDRPGRLGYTAAVPVTRAFIDDPLPRGTWDVSLCLGFSGMHREMRLLAPGEPVDVQVWRRLRHVRVVSTSAPGPLTITVGRV</sequence>
<reference evidence="1 2" key="1">
    <citation type="submission" date="2019-03" db="EMBL/GenBank/DDBJ databases">
        <title>Draft genome sequences of novel Actinobacteria.</title>
        <authorList>
            <person name="Sahin N."/>
            <person name="Ay H."/>
            <person name="Saygin H."/>
        </authorList>
    </citation>
    <scope>NUCLEOTIDE SEQUENCE [LARGE SCALE GENOMIC DNA]</scope>
    <source>
        <strain evidence="1 2">DSM 45941</strain>
    </source>
</reference>
<evidence type="ECO:0000313" key="2">
    <source>
        <dbReference type="Proteomes" id="UP000295578"/>
    </source>
</evidence>
<dbReference type="RefSeq" id="WP_132193622.1">
    <property type="nucleotide sequence ID" value="NZ_SMKY01000008.1"/>
</dbReference>
<protein>
    <submittedName>
        <fullName evidence="1">Uncharacterized protein</fullName>
    </submittedName>
</protein>
<name>A0A4R5BXK7_9ACTN</name>
<gene>
    <name evidence="1" type="ORF">E1293_03255</name>
</gene>